<evidence type="ECO:0000256" key="2">
    <source>
        <dbReference type="ARBA" id="ARBA00009944"/>
    </source>
</evidence>
<evidence type="ECO:0000259" key="19">
    <source>
        <dbReference type="SMART" id="SM01420"/>
    </source>
</evidence>
<feature type="transmembrane region" description="Helical" evidence="18">
    <location>
        <begin position="486"/>
        <end position="508"/>
    </location>
</feature>
<dbReference type="FunFam" id="1.25.40.20:FF:000088">
    <property type="entry name" value="short transient receptor potential channel 1 isoform X1"/>
    <property type="match status" value="1"/>
</dbReference>
<keyword evidence="4" id="KW-0813">Transport</keyword>
<keyword evidence="13" id="KW-0040">ANK repeat</keyword>
<keyword evidence="6" id="KW-0597">Phosphoprotein</keyword>
<evidence type="ECO:0000256" key="15">
    <source>
        <dbReference type="ARBA" id="ARBA00023136"/>
    </source>
</evidence>
<comment type="catalytic activity">
    <reaction evidence="17">
        <text>Ca(2+)(in) = Ca(2+)(out)</text>
        <dbReference type="Rhea" id="RHEA:29671"/>
        <dbReference type="ChEBI" id="CHEBI:29108"/>
    </reaction>
</comment>
<dbReference type="PANTHER" id="PTHR10117">
    <property type="entry name" value="TRANSIENT RECEPTOR POTENTIAL CHANNEL"/>
    <property type="match status" value="1"/>
</dbReference>
<keyword evidence="5" id="KW-1003">Cell membrane</keyword>
<feature type="domain" description="Transient receptor ion channel" evidence="19">
    <location>
        <begin position="181"/>
        <end position="243"/>
    </location>
</feature>
<evidence type="ECO:0000256" key="1">
    <source>
        <dbReference type="ARBA" id="ARBA00004651"/>
    </source>
</evidence>
<dbReference type="Ensembl" id="ENSPCET00000001337.1">
    <property type="protein sequence ID" value="ENSPCEP00000001286.1"/>
    <property type="gene ID" value="ENSPCEG00000001057.1"/>
</dbReference>
<comment type="subcellular location">
    <subcellularLocation>
        <location evidence="1">Cell membrane</location>
        <topology evidence="1">Multi-pass membrane protein</topology>
    </subcellularLocation>
</comment>
<name>A0A8C8R7F5_9SAUR</name>
<dbReference type="PRINTS" id="PR01642">
    <property type="entry name" value="TRPCHANNEL1"/>
</dbReference>
<keyword evidence="21" id="KW-1185">Reference proteome</keyword>
<dbReference type="InterPro" id="IPR005457">
    <property type="entry name" value="TRPC1_channel"/>
</dbReference>
<keyword evidence="15 18" id="KW-0472">Membrane</keyword>
<feature type="transmembrane region" description="Helical" evidence="18">
    <location>
        <begin position="339"/>
        <end position="359"/>
    </location>
</feature>
<evidence type="ECO:0000256" key="10">
    <source>
        <dbReference type="ARBA" id="ARBA00022737"/>
    </source>
</evidence>
<proteinExistence type="inferred from homology"/>
<keyword evidence="8" id="KW-0107">Calcium channel</keyword>
<feature type="transmembrane region" description="Helical" evidence="18">
    <location>
        <begin position="375"/>
        <end position="395"/>
    </location>
</feature>
<evidence type="ECO:0000256" key="12">
    <source>
        <dbReference type="ARBA" id="ARBA00022989"/>
    </source>
</evidence>
<dbReference type="FunFam" id="1.10.287.70:FF:000266">
    <property type="entry name" value="Transient receptor potential cation channel subfamily c member 1"/>
    <property type="match status" value="1"/>
</dbReference>
<evidence type="ECO:0000256" key="8">
    <source>
        <dbReference type="ARBA" id="ARBA00022673"/>
    </source>
</evidence>
<evidence type="ECO:0000313" key="20">
    <source>
        <dbReference type="Ensembl" id="ENSPCEP00000001286.1"/>
    </source>
</evidence>
<evidence type="ECO:0000313" key="21">
    <source>
        <dbReference type="Proteomes" id="UP000694393"/>
    </source>
</evidence>
<evidence type="ECO:0000256" key="13">
    <source>
        <dbReference type="ARBA" id="ARBA00023043"/>
    </source>
</evidence>
<feature type="transmembrane region" description="Helical" evidence="18">
    <location>
        <begin position="569"/>
        <end position="591"/>
    </location>
</feature>
<feature type="transmembrane region" description="Helical" evidence="18">
    <location>
        <begin position="536"/>
        <end position="557"/>
    </location>
</feature>
<dbReference type="InterPro" id="IPR036770">
    <property type="entry name" value="Ankyrin_rpt-contain_sf"/>
</dbReference>
<dbReference type="GO" id="GO:0034703">
    <property type="term" value="C:cation channel complex"/>
    <property type="evidence" value="ECO:0007669"/>
    <property type="project" value="TreeGrafter"/>
</dbReference>
<evidence type="ECO:0000256" key="9">
    <source>
        <dbReference type="ARBA" id="ARBA00022692"/>
    </source>
</evidence>
<dbReference type="InterPro" id="IPR002110">
    <property type="entry name" value="Ankyrin_rpt"/>
</dbReference>
<keyword evidence="14" id="KW-0406">Ion transport</keyword>
<dbReference type="Pfam" id="PF12796">
    <property type="entry name" value="Ank_2"/>
    <property type="match status" value="1"/>
</dbReference>
<evidence type="ECO:0000256" key="17">
    <source>
        <dbReference type="ARBA" id="ARBA00036634"/>
    </source>
</evidence>
<evidence type="ECO:0000256" key="3">
    <source>
        <dbReference type="ARBA" id="ARBA00013302"/>
    </source>
</evidence>
<protein>
    <recommendedName>
        <fullName evidence="3">Short transient receptor potential channel 1</fullName>
    </recommendedName>
</protein>
<evidence type="ECO:0000256" key="18">
    <source>
        <dbReference type="SAM" id="Phobius"/>
    </source>
</evidence>
<dbReference type="Proteomes" id="UP000694393">
    <property type="component" value="Unplaced"/>
</dbReference>
<reference evidence="20" key="1">
    <citation type="submission" date="2025-08" db="UniProtKB">
        <authorList>
            <consortium name="Ensembl"/>
        </authorList>
    </citation>
    <scope>IDENTIFICATION</scope>
</reference>
<evidence type="ECO:0000256" key="4">
    <source>
        <dbReference type="ARBA" id="ARBA00022448"/>
    </source>
</evidence>
<keyword evidence="10" id="KW-0677">Repeat</keyword>
<dbReference type="GO" id="GO:0051480">
    <property type="term" value="P:regulation of cytosolic calcium ion concentration"/>
    <property type="evidence" value="ECO:0007669"/>
    <property type="project" value="TreeGrafter"/>
</dbReference>
<keyword evidence="12 18" id="KW-1133">Transmembrane helix</keyword>
<dbReference type="GO" id="GO:0070679">
    <property type="term" value="F:inositol 1,4,5 trisphosphate binding"/>
    <property type="evidence" value="ECO:0007669"/>
    <property type="project" value="TreeGrafter"/>
</dbReference>
<dbReference type="InterPro" id="IPR013555">
    <property type="entry name" value="TRP_dom"/>
</dbReference>
<reference evidence="20" key="2">
    <citation type="submission" date="2025-09" db="UniProtKB">
        <authorList>
            <consortium name="Ensembl"/>
        </authorList>
    </citation>
    <scope>IDENTIFICATION</scope>
</reference>
<dbReference type="PANTHER" id="PTHR10117:SF56">
    <property type="entry name" value="SHORT TRANSIENT RECEPTOR POTENTIAL CHANNEL 1"/>
    <property type="match status" value="1"/>
</dbReference>
<evidence type="ECO:0000256" key="5">
    <source>
        <dbReference type="ARBA" id="ARBA00022475"/>
    </source>
</evidence>
<dbReference type="GO" id="GO:0015279">
    <property type="term" value="F:store-operated calcium channel activity"/>
    <property type="evidence" value="ECO:0007669"/>
    <property type="project" value="TreeGrafter"/>
</dbReference>
<dbReference type="SMART" id="SM01420">
    <property type="entry name" value="TRP_2"/>
    <property type="match status" value="1"/>
</dbReference>
<evidence type="ECO:0000256" key="6">
    <source>
        <dbReference type="ARBA" id="ARBA00022553"/>
    </source>
</evidence>
<evidence type="ECO:0000256" key="14">
    <source>
        <dbReference type="ARBA" id="ARBA00023065"/>
    </source>
</evidence>
<dbReference type="GO" id="GO:0005886">
    <property type="term" value="C:plasma membrane"/>
    <property type="evidence" value="ECO:0007669"/>
    <property type="project" value="UniProtKB-SubCell"/>
</dbReference>
<keyword evidence="16" id="KW-0407">Ion channel</keyword>
<keyword evidence="11" id="KW-0106">Calcium</keyword>
<dbReference type="InterPro" id="IPR005821">
    <property type="entry name" value="Ion_trans_dom"/>
</dbReference>
<accession>A0A8C8R7F5</accession>
<evidence type="ECO:0000256" key="16">
    <source>
        <dbReference type="ARBA" id="ARBA00023303"/>
    </source>
</evidence>
<dbReference type="SMART" id="SM00248">
    <property type="entry name" value="ANK"/>
    <property type="match status" value="3"/>
</dbReference>
<dbReference type="PRINTS" id="PR01097">
    <property type="entry name" value="TRNSRECEPTRP"/>
</dbReference>
<sequence length="742" mass="85436">MAALYQSADPSASASPNKLLALKDVRQVKEETTLDEKLFLLACDKGDYYMVKKLLEENSSGDMNINCVDVLGRNAVTITIENENLDILQLLLDYGCQSTDALLVAIDSEVVGAVDILLNHRPKRSSRPTIVKLMERIQNPEYSTTMDVAPVILAAHRNNYEILTMLLKQDISLPKPHAVGCECTLCTAKNKKDSLRHSRFRLDIYRCLASPALIMLTEEDPILRAFELSADLRELSLVEVEFRNDYEELAQQCKTFAKDLLAQARNSRELEVILNHTSSDEHVDKRGLLEERMNLSRLKLAIKYNQKEFVSQSNCQQFLNTVWFGQMAGYRRKHTCKKILTVLTVGIFWPVLSLCYLLAPKSRVGRIIHTPFMKFIIHGASYFTFLLLLNLYSLVYNEEKKNTMGPALERIDYLLIIWLIVWDDNVRTFHDSADRKDWDAFHPTLVAEGLFAFANVLSYLRLFFMYTTSSILGPLQISMGQMLQDFGKFLGMFLLVLFSFTIGLTQLYDKGFPVKEEKDCAGIFCEQQSNDTFHSFIGTCFALFWYIFSLAHVAIFVTRFSYGEELQSFVGAVIVGTYNVVVVIVLTKLLVAMLHKSFQLIANHEDKEWKFARAKLWLSYFDDKCTLPPPFNVAPSPKTICYLFNSLSKWISSHTSAGKVKRQNSLKEWRNLKQKRDENYQKVMCCLVHRYLTSMRQKMQSMDQATVENLNELRQDLSKFRNEMRDLLGFRTSKYAMFYPRN</sequence>
<dbReference type="Gene3D" id="1.25.40.20">
    <property type="entry name" value="Ankyrin repeat-containing domain"/>
    <property type="match status" value="1"/>
</dbReference>
<organism evidence="20 21">
    <name type="scientific">Pelusios castaneus</name>
    <name type="common">West African mud turtle</name>
    <dbReference type="NCBI Taxonomy" id="367368"/>
    <lineage>
        <taxon>Eukaryota</taxon>
        <taxon>Metazoa</taxon>
        <taxon>Chordata</taxon>
        <taxon>Craniata</taxon>
        <taxon>Vertebrata</taxon>
        <taxon>Euteleostomi</taxon>
        <taxon>Archelosauria</taxon>
        <taxon>Testudinata</taxon>
        <taxon>Testudines</taxon>
        <taxon>Pleurodira</taxon>
        <taxon>Pelomedusidae</taxon>
        <taxon>Pelusios</taxon>
    </lineage>
</organism>
<dbReference type="SUPFAM" id="SSF48403">
    <property type="entry name" value="Ankyrin repeat"/>
    <property type="match status" value="1"/>
</dbReference>
<dbReference type="AlphaFoldDB" id="A0A8C8R7F5"/>
<keyword evidence="7" id="KW-0109">Calcium transport</keyword>
<comment type="similarity">
    <text evidence="2">Belongs to the transient receptor (TC 1.A.4) family. STrpC subfamily. TRPC1 sub-subfamily.</text>
</comment>
<evidence type="ECO:0000256" key="7">
    <source>
        <dbReference type="ARBA" id="ARBA00022568"/>
    </source>
</evidence>
<dbReference type="Pfam" id="PF08344">
    <property type="entry name" value="TRP_2"/>
    <property type="match status" value="1"/>
</dbReference>
<dbReference type="Pfam" id="PF00520">
    <property type="entry name" value="Ion_trans"/>
    <property type="match status" value="1"/>
</dbReference>
<dbReference type="InterPro" id="IPR002153">
    <property type="entry name" value="TRPC_channel"/>
</dbReference>
<evidence type="ECO:0000256" key="11">
    <source>
        <dbReference type="ARBA" id="ARBA00022837"/>
    </source>
</evidence>
<keyword evidence="9 18" id="KW-0812">Transmembrane</keyword>